<keyword evidence="2" id="KW-1185">Reference proteome</keyword>
<dbReference type="EMBL" id="BDGI01000038">
    <property type="protein sequence ID" value="GAV27534.1"/>
    <property type="molecule type" value="Genomic_DNA"/>
</dbReference>
<evidence type="ECO:0000313" key="1">
    <source>
        <dbReference type="EMBL" id="GAV27534.1"/>
    </source>
</evidence>
<name>A0A1Q2YDC9_9ASCO</name>
<dbReference type="Proteomes" id="UP000186136">
    <property type="component" value="Unassembled WGS sequence"/>
</dbReference>
<accession>A0A1Q2YDC9</accession>
<proteinExistence type="predicted"/>
<organism evidence="1 2">
    <name type="scientific">Pichia membranifaciens</name>
    <dbReference type="NCBI Taxonomy" id="4926"/>
    <lineage>
        <taxon>Eukaryota</taxon>
        <taxon>Fungi</taxon>
        <taxon>Dikarya</taxon>
        <taxon>Ascomycota</taxon>
        <taxon>Saccharomycotina</taxon>
        <taxon>Pichiomycetes</taxon>
        <taxon>Pichiales</taxon>
        <taxon>Pichiaceae</taxon>
        <taxon>Pichia</taxon>
    </lineage>
</organism>
<evidence type="ECO:0000313" key="2">
    <source>
        <dbReference type="Proteomes" id="UP000186136"/>
    </source>
</evidence>
<sequence>MLQELSLLSVPSSSFTSSYKAYAPLLSELPQVNIRRELIQSSQPYMEDLSMLYSKFFHEKLPNRAYTKTLFKEYHSLVSRYQKKEIFKLTSHYVRFRHPFSRYNHDSSVLSAFVNHTFENPTGILRPKLTSNIVEKFYSELKFSHIDYYRSKNHKSHINQLSSLVRFFADTKNPSCDVSKALDLLKLFTFKNIFLDINVYLLLIDSLIKLDFLEDAKEMYFFISQHPVLSNKLTKEKVMPLCYRYSWPYPDHLLVFPLTSKNQRFNYNKGYLSGDLSPSAVIEYLDSSIETQGSIGKDEKL</sequence>
<reference evidence="1 2" key="1">
    <citation type="submission" date="2016-08" db="EMBL/GenBank/DDBJ databases">
        <title>Whole genome shotgun sequence of Pichia membranifaciens KS47-1.</title>
        <authorList>
            <person name="Konishi M."/>
            <person name="Ishida M."/>
            <person name="Arakawa T."/>
            <person name="Kato Y."/>
            <person name="Horiuchi J."/>
        </authorList>
    </citation>
    <scope>NUCLEOTIDE SEQUENCE [LARGE SCALE GENOMIC DNA]</scope>
    <source>
        <strain evidence="1 2">KS47-1</strain>
    </source>
</reference>
<dbReference type="AlphaFoldDB" id="A0A1Q2YDC9"/>
<gene>
    <name evidence="1" type="ORF">PMKS-001002</name>
</gene>
<dbReference type="OrthoDB" id="3997744at2759"/>
<protein>
    <submittedName>
        <fullName evidence="1">Uncharacterized protein</fullName>
    </submittedName>
</protein>
<comment type="caution">
    <text evidence="1">The sequence shown here is derived from an EMBL/GenBank/DDBJ whole genome shotgun (WGS) entry which is preliminary data.</text>
</comment>